<comment type="caution">
    <text evidence="3">The sequence shown here is derived from an EMBL/GenBank/DDBJ whole genome shotgun (WGS) entry which is preliminary data.</text>
</comment>
<feature type="region of interest" description="Disordered" evidence="1">
    <location>
        <begin position="75"/>
        <end position="95"/>
    </location>
</feature>
<evidence type="ECO:0000313" key="3">
    <source>
        <dbReference type="EMBL" id="PNI22112.1"/>
    </source>
</evidence>
<dbReference type="EMBL" id="NBAG03000457">
    <property type="protein sequence ID" value="PNI22112.1"/>
    <property type="molecule type" value="Genomic_DNA"/>
</dbReference>
<dbReference type="CDD" id="cd07765">
    <property type="entry name" value="KRAB_A-box"/>
    <property type="match status" value="1"/>
</dbReference>
<sequence length="205" mass="23630">MDTFQASVSFQDVTVEFSQEEWQHMGPVERTLYRDVMLENYSHLVSVGYCFTKPELIFTLEQGEDPWLLEKEKGFLSRNSPEDSQPDEISEKSPENQGKHLLQVLFTNKLLTTDQEISGKPHNRDINIFPARMMPCKCDIAGSACQGLSLMAPHCQYSKEKAHEHNVCDKWLISIKDGRTNTQEKSFAYSKIVKTLHHKEEVIQH</sequence>
<reference evidence="3 4" key="1">
    <citation type="submission" date="2017-12" db="EMBL/GenBank/DDBJ databases">
        <title>High-resolution comparative analysis of great ape genomes.</title>
        <authorList>
            <person name="Pollen A."/>
            <person name="Hastie A."/>
            <person name="Hormozdiari F."/>
            <person name="Dougherty M."/>
            <person name="Liu R."/>
            <person name="Chaisson M."/>
            <person name="Hoppe E."/>
            <person name="Hill C."/>
            <person name="Pang A."/>
            <person name="Hillier L."/>
            <person name="Baker C."/>
            <person name="Armstrong J."/>
            <person name="Shendure J."/>
            <person name="Paten B."/>
            <person name="Wilson R."/>
            <person name="Chao H."/>
            <person name="Schneider V."/>
            <person name="Ventura M."/>
            <person name="Kronenberg Z."/>
            <person name="Murali S."/>
            <person name="Gordon D."/>
            <person name="Cantsilieris S."/>
            <person name="Munson K."/>
            <person name="Nelson B."/>
            <person name="Raja A."/>
            <person name="Underwood J."/>
            <person name="Diekhans M."/>
            <person name="Fiddes I."/>
            <person name="Haussler D."/>
            <person name="Eichler E."/>
        </authorList>
    </citation>
    <scope>NUCLEOTIDE SEQUENCE [LARGE SCALE GENOMIC DNA]</scope>
    <source>
        <strain evidence="3">Yerkes chimp pedigree #C0471</strain>
    </source>
</reference>
<organism evidence="3 4">
    <name type="scientific">Pan troglodytes</name>
    <name type="common">Chimpanzee</name>
    <dbReference type="NCBI Taxonomy" id="9598"/>
    <lineage>
        <taxon>Eukaryota</taxon>
        <taxon>Metazoa</taxon>
        <taxon>Chordata</taxon>
        <taxon>Craniata</taxon>
        <taxon>Vertebrata</taxon>
        <taxon>Euteleostomi</taxon>
        <taxon>Mammalia</taxon>
        <taxon>Eutheria</taxon>
        <taxon>Euarchontoglires</taxon>
        <taxon>Primates</taxon>
        <taxon>Haplorrhini</taxon>
        <taxon>Catarrhini</taxon>
        <taxon>Hominidae</taxon>
        <taxon>Pan</taxon>
    </lineage>
</organism>
<feature type="non-terminal residue" evidence="3">
    <location>
        <position position="205"/>
    </location>
</feature>
<dbReference type="InterPro" id="IPR036051">
    <property type="entry name" value="KRAB_dom_sf"/>
</dbReference>
<evidence type="ECO:0000313" key="4">
    <source>
        <dbReference type="Proteomes" id="UP000236370"/>
    </source>
</evidence>
<dbReference type="Gene3D" id="6.10.140.140">
    <property type="match status" value="1"/>
</dbReference>
<dbReference type="Pfam" id="PF01352">
    <property type="entry name" value="KRAB"/>
    <property type="match status" value="1"/>
</dbReference>
<feature type="domain" description="KRAB" evidence="2">
    <location>
        <begin position="8"/>
        <end position="79"/>
    </location>
</feature>
<evidence type="ECO:0000256" key="1">
    <source>
        <dbReference type="SAM" id="MobiDB-lite"/>
    </source>
</evidence>
<accession>A0A2J8JH60</accession>
<evidence type="ECO:0000259" key="2">
    <source>
        <dbReference type="PROSITE" id="PS50805"/>
    </source>
</evidence>
<dbReference type="PANTHER" id="PTHR23232">
    <property type="entry name" value="KRAB DOMAIN C2H2 ZINC FINGER"/>
    <property type="match status" value="1"/>
</dbReference>
<dbReference type="PROSITE" id="PS50805">
    <property type="entry name" value="KRAB"/>
    <property type="match status" value="1"/>
</dbReference>
<dbReference type="SMART" id="SM00349">
    <property type="entry name" value="KRAB"/>
    <property type="match status" value="1"/>
</dbReference>
<dbReference type="InterPro" id="IPR050169">
    <property type="entry name" value="Krueppel_C2H2_ZnF"/>
</dbReference>
<dbReference type="SUPFAM" id="SSF109640">
    <property type="entry name" value="KRAB domain (Kruppel-associated box)"/>
    <property type="match status" value="1"/>
</dbReference>
<dbReference type="AlphaFoldDB" id="A0A2J8JH60"/>
<protein>
    <submittedName>
        <fullName evidence="3">ZNF782 isoform 5</fullName>
    </submittedName>
</protein>
<dbReference type="PANTHER" id="PTHR23232:SF131">
    <property type="entry name" value="KRAB DOMAIN-CONTAINING PROTEIN"/>
    <property type="match status" value="1"/>
</dbReference>
<name>A0A2J8JH60_PANTR</name>
<dbReference type="Proteomes" id="UP000236370">
    <property type="component" value="Unassembled WGS sequence"/>
</dbReference>
<dbReference type="InterPro" id="IPR001909">
    <property type="entry name" value="KRAB"/>
</dbReference>
<dbReference type="GO" id="GO:0006355">
    <property type="term" value="P:regulation of DNA-templated transcription"/>
    <property type="evidence" value="ECO:0007669"/>
    <property type="project" value="InterPro"/>
</dbReference>
<gene>
    <name evidence="3" type="ORF">CK820_G0047636</name>
</gene>
<proteinExistence type="predicted"/>